<dbReference type="RefSeq" id="WP_008733832.1">
    <property type="nucleotide sequence ID" value="NZ_CP004387.1"/>
</dbReference>
<dbReference type="GO" id="GO:0006310">
    <property type="term" value="P:DNA recombination"/>
    <property type="evidence" value="ECO:0007669"/>
    <property type="project" value="UniProtKB-KW"/>
</dbReference>
<dbReference type="InterPro" id="IPR050808">
    <property type="entry name" value="Phage_Integrase"/>
</dbReference>
<dbReference type="OrthoDB" id="9795573at2"/>
<proteinExistence type="inferred from homology"/>
<accession>A0A0B4XSN2</accession>
<dbReference type="KEGG" id="apac:S7S_14525"/>
<dbReference type="InterPro" id="IPR038488">
    <property type="entry name" value="Integrase_DNA-bd_sf"/>
</dbReference>
<dbReference type="Gene3D" id="1.10.150.130">
    <property type="match status" value="1"/>
</dbReference>
<dbReference type="Pfam" id="PF00589">
    <property type="entry name" value="Phage_integrase"/>
    <property type="match status" value="1"/>
</dbReference>
<dbReference type="PANTHER" id="PTHR30629">
    <property type="entry name" value="PROPHAGE INTEGRASE"/>
    <property type="match status" value="1"/>
</dbReference>
<name>A0A0B4XSN2_9GAMM</name>
<evidence type="ECO:0000256" key="1">
    <source>
        <dbReference type="ARBA" id="ARBA00008857"/>
    </source>
</evidence>
<dbReference type="STRING" id="391936.S7S_14525"/>
<dbReference type="InterPro" id="IPR053876">
    <property type="entry name" value="Phage_int_M"/>
</dbReference>
<keyword evidence="2" id="KW-0229">DNA integration</keyword>
<dbReference type="Pfam" id="PF13356">
    <property type="entry name" value="Arm-DNA-bind_3"/>
    <property type="match status" value="1"/>
</dbReference>
<dbReference type="InterPro" id="IPR013762">
    <property type="entry name" value="Integrase-like_cat_sf"/>
</dbReference>
<dbReference type="GO" id="GO:0003677">
    <property type="term" value="F:DNA binding"/>
    <property type="evidence" value="ECO:0007669"/>
    <property type="project" value="UniProtKB-KW"/>
</dbReference>
<dbReference type="AlphaFoldDB" id="A0A0B4XSN2"/>
<evidence type="ECO:0000313" key="7">
    <source>
        <dbReference type="Proteomes" id="UP000006764"/>
    </source>
</evidence>
<keyword evidence="3" id="KW-0238">DNA-binding</keyword>
<keyword evidence="7" id="KW-1185">Reference proteome</keyword>
<comment type="similarity">
    <text evidence="1">Belongs to the 'phage' integrase family.</text>
</comment>
<gene>
    <name evidence="6" type="ORF">S7S_14525</name>
</gene>
<feature type="domain" description="Tyr recombinase" evidence="5">
    <location>
        <begin position="204"/>
        <end position="382"/>
    </location>
</feature>
<organism evidence="6 7">
    <name type="scientific">Isoalcanivorax pacificus W11-5</name>
    <dbReference type="NCBI Taxonomy" id="391936"/>
    <lineage>
        <taxon>Bacteria</taxon>
        <taxon>Pseudomonadati</taxon>
        <taxon>Pseudomonadota</taxon>
        <taxon>Gammaproteobacteria</taxon>
        <taxon>Oceanospirillales</taxon>
        <taxon>Alcanivoracaceae</taxon>
        <taxon>Isoalcanivorax</taxon>
    </lineage>
</organism>
<dbReference type="GO" id="GO:0015074">
    <property type="term" value="P:DNA integration"/>
    <property type="evidence" value="ECO:0007669"/>
    <property type="project" value="UniProtKB-KW"/>
</dbReference>
<dbReference type="EMBL" id="CP004387">
    <property type="protein sequence ID" value="AJD49317.1"/>
    <property type="molecule type" value="Genomic_DNA"/>
</dbReference>
<dbReference type="SUPFAM" id="SSF56349">
    <property type="entry name" value="DNA breaking-rejoining enzymes"/>
    <property type="match status" value="1"/>
</dbReference>
<dbReference type="Gene3D" id="1.10.443.10">
    <property type="entry name" value="Intergrase catalytic core"/>
    <property type="match status" value="1"/>
</dbReference>
<evidence type="ECO:0000256" key="3">
    <source>
        <dbReference type="ARBA" id="ARBA00023125"/>
    </source>
</evidence>
<dbReference type="Gene3D" id="3.30.160.390">
    <property type="entry name" value="Integrase, DNA-binding domain"/>
    <property type="match status" value="1"/>
</dbReference>
<dbReference type="InterPro" id="IPR025166">
    <property type="entry name" value="Integrase_DNA_bind_dom"/>
</dbReference>
<dbReference type="InterPro" id="IPR011010">
    <property type="entry name" value="DNA_brk_join_enz"/>
</dbReference>
<dbReference type="InterPro" id="IPR002104">
    <property type="entry name" value="Integrase_catalytic"/>
</dbReference>
<dbReference type="CDD" id="cd00801">
    <property type="entry name" value="INT_P4_C"/>
    <property type="match status" value="1"/>
</dbReference>
<dbReference type="HOGENOM" id="CLU_027562_0_0_6"/>
<reference evidence="6 7" key="1">
    <citation type="journal article" date="2012" name="J. Bacteriol.">
        <title>Genome sequence of an alkane-degrading bacterium, Alcanivorax pacificus type strain W11-5, isolated from deep sea sediment.</title>
        <authorList>
            <person name="Lai Q."/>
            <person name="Shao Z."/>
        </authorList>
    </citation>
    <scope>NUCLEOTIDE SEQUENCE [LARGE SCALE GENOMIC DNA]</scope>
    <source>
        <strain evidence="6 7">W11-5</strain>
    </source>
</reference>
<evidence type="ECO:0000313" key="6">
    <source>
        <dbReference type="EMBL" id="AJD49317.1"/>
    </source>
</evidence>
<evidence type="ECO:0000256" key="2">
    <source>
        <dbReference type="ARBA" id="ARBA00022908"/>
    </source>
</evidence>
<evidence type="ECO:0000259" key="5">
    <source>
        <dbReference type="PROSITE" id="PS51898"/>
    </source>
</evidence>
<evidence type="ECO:0000256" key="4">
    <source>
        <dbReference type="ARBA" id="ARBA00023172"/>
    </source>
</evidence>
<protein>
    <submittedName>
        <fullName evidence="6">Phage integrase family protein</fullName>
    </submittedName>
</protein>
<dbReference type="Pfam" id="PF22022">
    <property type="entry name" value="Phage_int_M"/>
    <property type="match status" value="1"/>
</dbReference>
<dbReference type="InterPro" id="IPR010998">
    <property type="entry name" value="Integrase_recombinase_N"/>
</dbReference>
<sequence>MALNLLTVRKIEAAQPGPRAYLLRDGGSLYVRVQVNGSKLWWYRYRLGKTPHNYSIGPFPKVSLEAARKERDWARALVREGRDPILEKRVKIANQVEQNEYTFEEVARRWMASNVQWGEGYADQVKTVLEKDVFPEIGKLPFGAIRASHLRPIIQRVVERGAPTVAILIRQWFGQIFGYASGEGLCDNDPSALLKRSVKRPRVRHHPPLTWQEIPAFLNGVDDAGYRATVIALRLMALTYVRTAELRKAHWSEFDLDSALWTVPAGRMKMRDPHIVPLSKQAIALLKELHTLTGGGKVLFPSYRKPGETISATTLNKVLERMGYGGRFSSHGFRSTATTLLGLLSYPENRVDLQLAHSKRKKDSSRAPYDHTKYISSRKIIMQDWADILDALARGDSMSEVMETFGPLSKRRRALLRVIERE</sequence>
<dbReference type="PANTHER" id="PTHR30629:SF2">
    <property type="entry name" value="PROPHAGE INTEGRASE INTS-RELATED"/>
    <property type="match status" value="1"/>
</dbReference>
<dbReference type="PROSITE" id="PS51898">
    <property type="entry name" value="TYR_RECOMBINASE"/>
    <property type="match status" value="1"/>
</dbReference>
<dbReference type="Proteomes" id="UP000006764">
    <property type="component" value="Chromosome"/>
</dbReference>
<keyword evidence="4" id="KW-0233">DNA recombination</keyword>